<dbReference type="OrthoDB" id="9815492at2"/>
<accession>A0A3E2B3L5</accession>
<gene>
    <name evidence="9" type="ORF">DV520_06435</name>
</gene>
<keyword evidence="3" id="KW-0963">Cytoplasm</keyword>
<dbReference type="PANTHER" id="PTHR35794:SF2">
    <property type="entry name" value="CELL DIVISION PROTEIN DIVIVA"/>
    <property type="match status" value="1"/>
</dbReference>
<evidence type="ECO:0000256" key="8">
    <source>
        <dbReference type="SAM" id="MobiDB-lite"/>
    </source>
</evidence>
<comment type="similarity">
    <text evidence="2">Belongs to the DivIVA family.</text>
</comment>
<dbReference type="Gene3D" id="6.10.250.660">
    <property type="match status" value="1"/>
</dbReference>
<dbReference type="AlphaFoldDB" id="A0A3E2B3L5"/>
<reference evidence="9 10" key="1">
    <citation type="submission" date="2018-07" db="EMBL/GenBank/DDBJ databases">
        <title>GABA Modulating Bacteria of the Human Gut Microbiota.</title>
        <authorList>
            <person name="Strandwitz P."/>
            <person name="Kim K.H."/>
            <person name="Terekhova D."/>
            <person name="Liu J.K."/>
            <person name="Sharma A."/>
            <person name="Levering J."/>
            <person name="Mcdonald D."/>
            <person name="Dietrich D."/>
            <person name="Ramadhar T.R."/>
            <person name="Lekbua A."/>
            <person name="Mroue N."/>
            <person name="Liston C."/>
            <person name="Stewart E.J."/>
            <person name="Dubin M.J."/>
            <person name="Zengler K."/>
            <person name="Knight R."/>
            <person name="Gilbert J.A."/>
            <person name="Clardy J."/>
            <person name="Lewis K."/>
        </authorList>
    </citation>
    <scope>NUCLEOTIDE SEQUENCE [LARGE SCALE GENOMIC DNA]</scope>
    <source>
        <strain evidence="9 10">KLE1738</strain>
    </source>
</reference>
<name>A0A3E2B3L5_9FIRM</name>
<evidence type="ECO:0000256" key="6">
    <source>
        <dbReference type="ARBA" id="ARBA00023306"/>
    </source>
</evidence>
<keyword evidence="6" id="KW-0131">Cell cycle</keyword>
<dbReference type="Pfam" id="PF05103">
    <property type="entry name" value="DivIVA"/>
    <property type="match status" value="1"/>
</dbReference>
<dbReference type="InterPro" id="IPR019933">
    <property type="entry name" value="DivIVA_domain"/>
</dbReference>
<evidence type="ECO:0000256" key="1">
    <source>
        <dbReference type="ARBA" id="ARBA00004496"/>
    </source>
</evidence>
<feature type="coiled-coil region" evidence="7">
    <location>
        <begin position="29"/>
        <end position="63"/>
    </location>
</feature>
<feature type="region of interest" description="Disordered" evidence="8">
    <location>
        <begin position="172"/>
        <end position="194"/>
    </location>
</feature>
<evidence type="ECO:0000313" key="10">
    <source>
        <dbReference type="Proteomes" id="UP000260649"/>
    </source>
</evidence>
<evidence type="ECO:0000256" key="2">
    <source>
        <dbReference type="ARBA" id="ARBA00009008"/>
    </source>
</evidence>
<evidence type="ECO:0000256" key="5">
    <source>
        <dbReference type="ARBA" id="ARBA00023054"/>
    </source>
</evidence>
<dbReference type="NCBIfam" id="TIGR03544">
    <property type="entry name" value="DivI1A_domain"/>
    <property type="match status" value="1"/>
</dbReference>
<protein>
    <submittedName>
        <fullName evidence="9">DivIVA domain-containing protein</fullName>
    </submittedName>
</protein>
<dbReference type="GeneID" id="97996530"/>
<comment type="caution">
    <text evidence="9">The sequence shown here is derived from an EMBL/GenBank/DDBJ whole genome shotgun (WGS) entry which is preliminary data.</text>
</comment>
<feature type="coiled-coil region" evidence="7">
    <location>
        <begin position="97"/>
        <end position="142"/>
    </location>
</feature>
<keyword evidence="4" id="KW-0132">Cell division</keyword>
<comment type="subcellular location">
    <subcellularLocation>
        <location evidence="1">Cytoplasm</location>
    </subcellularLocation>
</comment>
<dbReference type="Proteomes" id="UP000260649">
    <property type="component" value="Unassembled WGS sequence"/>
</dbReference>
<dbReference type="RefSeq" id="WP_021918876.1">
    <property type="nucleotide sequence ID" value="NZ_CAKXKJ010000022.1"/>
</dbReference>
<evidence type="ECO:0000256" key="7">
    <source>
        <dbReference type="SAM" id="Coils"/>
    </source>
</evidence>
<dbReference type="InterPro" id="IPR007793">
    <property type="entry name" value="DivIVA_fam"/>
</dbReference>
<keyword evidence="10" id="KW-1185">Reference proteome</keyword>
<dbReference type="EMBL" id="QQRQ01000008">
    <property type="protein sequence ID" value="RFT06622.1"/>
    <property type="molecule type" value="Genomic_DNA"/>
</dbReference>
<evidence type="ECO:0000313" key="9">
    <source>
        <dbReference type="EMBL" id="RFT06622.1"/>
    </source>
</evidence>
<organism evidence="9 10">
    <name type="scientific">Evtepia gabavorous</name>
    <dbReference type="NCBI Taxonomy" id="2211183"/>
    <lineage>
        <taxon>Bacteria</taxon>
        <taxon>Bacillati</taxon>
        <taxon>Bacillota</taxon>
        <taxon>Clostridia</taxon>
        <taxon>Eubacteriales</taxon>
        <taxon>Evtepia</taxon>
    </lineage>
</organism>
<dbReference type="GO" id="GO:0051301">
    <property type="term" value="P:cell division"/>
    <property type="evidence" value="ECO:0007669"/>
    <property type="project" value="UniProtKB-KW"/>
</dbReference>
<sequence>MLTPQEAESHVFPKASFGGYNMLQVDNFLDSLIEDYRTLYQENISLKNKMKVLVDKVEEYRATEDAMRMTLHSAQKMADAMVKEGEAKKQAAIDQAVSAVEARSQEVRAQMEQEEQAVRTRLEGIQKDLADEQARLEAARAATTAYVAQLKELYTKQIQYIGSLSSLTAETAQPQAAPAPAAQPAEEPVVTVPPEQQEEVAQDIEASMAKIFEGPAESAAPSGDMGDTRVFDQIQFGKDYEIE</sequence>
<keyword evidence="5 7" id="KW-0175">Coiled coil</keyword>
<dbReference type="GO" id="GO:0005737">
    <property type="term" value="C:cytoplasm"/>
    <property type="evidence" value="ECO:0007669"/>
    <property type="project" value="UniProtKB-SubCell"/>
</dbReference>
<evidence type="ECO:0000256" key="4">
    <source>
        <dbReference type="ARBA" id="ARBA00022618"/>
    </source>
</evidence>
<dbReference type="PANTHER" id="PTHR35794">
    <property type="entry name" value="CELL DIVISION PROTEIN DIVIVA"/>
    <property type="match status" value="1"/>
</dbReference>
<proteinExistence type="inferred from homology"/>
<evidence type="ECO:0000256" key="3">
    <source>
        <dbReference type="ARBA" id="ARBA00022490"/>
    </source>
</evidence>